<evidence type="ECO:0000313" key="6">
    <source>
        <dbReference type="EMBL" id="RZT88702.1"/>
    </source>
</evidence>
<evidence type="ECO:0000259" key="5">
    <source>
        <dbReference type="PROSITE" id="PS51782"/>
    </source>
</evidence>
<dbReference type="Gene3D" id="3.10.350.10">
    <property type="entry name" value="LysM domain"/>
    <property type="match status" value="1"/>
</dbReference>
<dbReference type="InterPro" id="IPR018392">
    <property type="entry name" value="LysM"/>
</dbReference>
<evidence type="ECO:0000313" key="7">
    <source>
        <dbReference type="Proteomes" id="UP000291591"/>
    </source>
</evidence>
<dbReference type="InterPro" id="IPR036779">
    <property type="entry name" value="LysM_dom_sf"/>
</dbReference>
<dbReference type="Gene3D" id="1.10.530.10">
    <property type="match status" value="1"/>
</dbReference>
<evidence type="ECO:0000256" key="1">
    <source>
        <dbReference type="ARBA" id="ARBA00010830"/>
    </source>
</evidence>
<feature type="chain" id="PRO_5020487133" evidence="4">
    <location>
        <begin position="42"/>
        <end position="207"/>
    </location>
</feature>
<dbReference type="Pfam" id="PF01476">
    <property type="entry name" value="LysM"/>
    <property type="match status" value="1"/>
</dbReference>
<keyword evidence="7" id="KW-1185">Reference proteome</keyword>
<evidence type="ECO:0000256" key="2">
    <source>
        <dbReference type="ARBA" id="ARBA00022801"/>
    </source>
</evidence>
<protein>
    <submittedName>
        <fullName evidence="6">LysM repeat protein</fullName>
    </submittedName>
</protein>
<dbReference type="Proteomes" id="UP000291591">
    <property type="component" value="Unassembled WGS sequence"/>
</dbReference>
<dbReference type="OrthoDB" id="1404170at2"/>
<dbReference type="SUPFAM" id="SSF53955">
    <property type="entry name" value="Lysozyme-like"/>
    <property type="match status" value="1"/>
</dbReference>
<dbReference type="EMBL" id="SHKL01000001">
    <property type="protein sequence ID" value="RZT88702.1"/>
    <property type="molecule type" value="Genomic_DNA"/>
</dbReference>
<dbReference type="SMART" id="SM00257">
    <property type="entry name" value="LysM"/>
    <property type="match status" value="1"/>
</dbReference>
<name>A0A4Q7V2B2_PSEST</name>
<proteinExistence type="inferred from homology"/>
<dbReference type="PROSITE" id="PS51782">
    <property type="entry name" value="LYSM"/>
    <property type="match status" value="1"/>
</dbReference>
<dbReference type="GO" id="GO:0016787">
    <property type="term" value="F:hydrolase activity"/>
    <property type="evidence" value="ECO:0007669"/>
    <property type="project" value="UniProtKB-KW"/>
</dbReference>
<feature type="signal peptide" evidence="4">
    <location>
        <begin position="1"/>
        <end position="41"/>
    </location>
</feature>
<feature type="domain" description="LysM" evidence="5">
    <location>
        <begin position="160"/>
        <end position="206"/>
    </location>
</feature>
<dbReference type="InterPro" id="IPR023346">
    <property type="entry name" value="Lysozyme-like_dom_sf"/>
</dbReference>
<evidence type="ECO:0000256" key="3">
    <source>
        <dbReference type="SAM" id="MobiDB-lite"/>
    </source>
</evidence>
<dbReference type="AlphaFoldDB" id="A0A4Q7V2B2"/>
<dbReference type="InterPro" id="IPR010618">
    <property type="entry name" value="RPF"/>
</dbReference>
<feature type="region of interest" description="Disordered" evidence="3">
    <location>
        <begin position="117"/>
        <end position="153"/>
    </location>
</feature>
<reference evidence="6 7" key="1">
    <citation type="submission" date="2019-02" db="EMBL/GenBank/DDBJ databases">
        <title>Sequencing the genomes of 1000 actinobacteria strains.</title>
        <authorList>
            <person name="Klenk H.-P."/>
        </authorList>
    </citation>
    <scope>NUCLEOTIDE SEQUENCE [LARGE SCALE GENOMIC DNA]</scope>
    <source>
        <strain evidence="6 7">DSM 45779</strain>
    </source>
</reference>
<organism evidence="6 7">
    <name type="scientific">Pseudonocardia sediminis</name>
    <dbReference type="NCBI Taxonomy" id="1397368"/>
    <lineage>
        <taxon>Bacteria</taxon>
        <taxon>Bacillati</taxon>
        <taxon>Actinomycetota</taxon>
        <taxon>Actinomycetes</taxon>
        <taxon>Pseudonocardiales</taxon>
        <taxon>Pseudonocardiaceae</taxon>
        <taxon>Pseudonocardia</taxon>
    </lineage>
</organism>
<evidence type="ECO:0000256" key="4">
    <source>
        <dbReference type="SAM" id="SignalP"/>
    </source>
</evidence>
<keyword evidence="4" id="KW-0732">Signal</keyword>
<comment type="similarity">
    <text evidence="1">Belongs to the transglycosylase family. Rpf subfamily.</text>
</comment>
<dbReference type="CDD" id="cd13925">
    <property type="entry name" value="RPF"/>
    <property type="match status" value="1"/>
</dbReference>
<dbReference type="SUPFAM" id="SSF54106">
    <property type="entry name" value="LysM domain"/>
    <property type="match status" value="1"/>
</dbReference>
<keyword evidence="2" id="KW-0378">Hydrolase</keyword>
<dbReference type="Pfam" id="PF06737">
    <property type="entry name" value="Transglycosylas"/>
    <property type="match status" value="1"/>
</dbReference>
<accession>A0A4Q7V2B2</accession>
<feature type="compositionally biased region" description="Polar residues" evidence="3">
    <location>
        <begin position="125"/>
        <end position="145"/>
    </location>
</feature>
<sequence>MARYRGKHRKPSTTGRNIARTAVAGAVVGAPLVTLMPAANAATDSTWDKLAHCESTGNWAANTGNGFSGGLQFTKSTWKAFGGAKYAPVAHQATRAEQIAVAENVLAEQGWNAWPSCSKKVGASGKSTPRTVESDSGTNAPQRQRLSAPAPAAAPAAPGAAYVVKAGDTLGKIASAHGMGDWKQLLAKNPGLGGGDMIHPGQKLAVR</sequence>
<dbReference type="CDD" id="cd00118">
    <property type="entry name" value="LysM"/>
    <property type="match status" value="1"/>
</dbReference>
<gene>
    <name evidence="6" type="ORF">EV383_5647</name>
</gene>
<comment type="caution">
    <text evidence="6">The sequence shown here is derived from an EMBL/GenBank/DDBJ whole genome shotgun (WGS) entry which is preliminary data.</text>
</comment>
<dbReference type="RefSeq" id="WP_130292677.1">
    <property type="nucleotide sequence ID" value="NZ_SHKL01000001.1"/>
</dbReference>